<feature type="non-terminal residue" evidence="2">
    <location>
        <position position="1"/>
    </location>
</feature>
<dbReference type="AlphaFoldDB" id="A0A5J9UWA5"/>
<dbReference type="GO" id="GO:0005787">
    <property type="term" value="C:signal peptidase complex"/>
    <property type="evidence" value="ECO:0007669"/>
    <property type="project" value="TreeGrafter"/>
</dbReference>
<name>A0A5J9UWA5_9POAL</name>
<sequence length="159" mass="18063">MLTALTSPRKAVWVSQSSNTSSLFRFRRPDEEEEEGDGRPSQHASSDAESPCSRPNRQPWDDYRFGIDHMERADSGLVVHERRSDGAEIDILTKGDNNLADDRGLYAHRQLWLQQHHIVGRAKGYLPYVGWLTILMTEKPVFKYLLIGALGLLVITSKD</sequence>
<organism evidence="2 3">
    <name type="scientific">Eragrostis curvula</name>
    <name type="common">weeping love grass</name>
    <dbReference type="NCBI Taxonomy" id="38414"/>
    <lineage>
        <taxon>Eukaryota</taxon>
        <taxon>Viridiplantae</taxon>
        <taxon>Streptophyta</taxon>
        <taxon>Embryophyta</taxon>
        <taxon>Tracheophyta</taxon>
        <taxon>Spermatophyta</taxon>
        <taxon>Magnoliopsida</taxon>
        <taxon>Liliopsida</taxon>
        <taxon>Poales</taxon>
        <taxon>Poaceae</taxon>
        <taxon>PACMAD clade</taxon>
        <taxon>Chloridoideae</taxon>
        <taxon>Eragrostideae</taxon>
        <taxon>Eragrostidinae</taxon>
        <taxon>Eragrostis</taxon>
    </lineage>
</organism>
<dbReference type="PANTHER" id="PTHR10806">
    <property type="entry name" value="SIGNAL PEPTIDASE COMPLEX CATALYTIC SUBUNIT SEC11"/>
    <property type="match status" value="1"/>
</dbReference>
<evidence type="ECO:0000313" key="2">
    <source>
        <dbReference type="EMBL" id="TVU27614.1"/>
    </source>
</evidence>
<dbReference type="OrthoDB" id="10257561at2759"/>
<protein>
    <submittedName>
        <fullName evidence="2">Uncharacterized protein</fullName>
    </submittedName>
</protein>
<reference evidence="2 3" key="1">
    <citation type="journal article" date="2019" name="Sci. Rep.">
        <title>A high-quality genome of Eragrostis curvula grass provides insights into Poaceae evolution and supports new strategies to enhance forage quality.</title>
        <authorList>
            <person name="Carballo J."/>
            <person name="Santos B.A.C.M."/>
            <person name="Zappacosta D."/>
            <person name="Garbus I."/>
            <person name="Selva J.P."/>
            <person name="Gallo C.A."/>
            <person name="Diaz A."/>
            <person name="Albertini E."/>
            <person name="Caccamo M."/>
            <person name="Echenique V."/>
        </authorList>
    </citation>
    <scope>NUCLEOTIDE SEQUENCE [LARGE SCALE GENOMIC DNA]</scope>
    <source>
        <strain evidence="3">cv. Victoria</strain>
        <tissue evidence="2">Leaf</tissue>
    </source>
</reference>
<dbReference type="EMBL" id="RWGY01000011">
    <property type="protein sequence ID" value="TVU27614.1"/>
    <property type="molecule type" value="Genomic_DNA"/>
</dbReference>
<gene>
    <name evidence="2" type="ORF">EJB05_19108</name>
</gene>
<dbReference type="PROSITE" id="PS00761">
    <property type="entry name" value="SPASE_I_3"/>
    <property type="match status" value="1"/>
</dbReference>
<proteinExistence type="predicted"/>
<comment type="caution">
    <text evidence="2">The sequence shown here is derived from an EMBL/GenBank/DDBJ whole genome shotgun (WGS) entry which is preliminary data.</text>
</comment>
<dbReference type="PANTHER" id="PTHR10806:SF25">
    <property type="entry name" value="PHOSPHOPROTEIN PHOSPHATASE INHIBITORS"/>
    <property type="match status" value="1"/>
</dbReference>
<feature type="compositionally biased region" description="Polar residues" evidence="1">
    <location>
        <begin position="14"/>
        <end position="23"/>
    </location>
</feature>
<keyword evidence="3" id="KW-1185">Reference proteome</keyword>
<feature type="compositionally biased region" description="Polar residues" evidence="1">
    <location>
        <begin position="42"/>
        <end position="56"/>
    </location>
</feature>
<dbReference type="Gramene" id="TVU27614">
    <property type="protein sequence ID" value="TVU27614"/>
    <property type="gene ID" value="EJB05_19108"/>
</dbReference>
<feature type="region of interest" description="Disordered" evidence="1">
    <location>
        <begin position="1"/>
        <end position="60"/>
    </location>
</feature>
<accession>A0A5J9UWA5</accession>
<dbReference type="InterPro" id="IPR019758">
    <property type="entry name" value="Pept_S26A_signal_pept_1_CS"/>
</dbReference>
<dbReference type="InterPro" id="IPR001733">
    <property type="entry name" value="Peptidase_S26B"/>
</dbReference>
<evidence type="ECO:0000313" key="3">
    <source>
        <dbReference type="Proteomes" id="UP000324897"/>
    </source>
</evidence>
<dbReference type="Proteomes" id="UP000324897">
    <property type="component" value="Chromosome 1"/>
</dbReference>
<dbReference type="GO" id="GO:0004252">
    <property type="term" value="F:serine-type endopeptidase activity"/>
    <property type="evidence" value="ECO:0007669"/>
    <property type="project" value="InterPro"/>
</dbReference>
<dbReference type="GO" id="GO:0006465">
    <property type="term" value="P:signal peptide processing"/>
    <property type="evidence" value="ECO:0007669"/>
    <property type="project" value="InterPro"/>
</dbReference>
<evidence type="ECO:0000256" key="1">
    <source>
        <dbReference type="SAM" id="MobiDB-lite"/>
    </source>
</evidence>